<name>A0ACB7TV70_DIOAL</name>
<accession>A0ACB7TV70</accession>
<proteinExistence type="predicted"/>
<reference evidence="2" key="1">
    <citation type="journal article" date="2022" name="Nat. Commun.">
        <title>Chromosome evolution and the genetic basis of agronomically important traits in greater yam.</title>
        <authorList>
            <person name="Bredeson J.V."/>
            <person name="Lyons J.B."/>
            <person name="Oniyinde I.O."/>
            <person name="Okereke N.R."/>
            <person name="Kolade O."/>
            <person name="Nnabue I."/>
            <person name="Nwadili C.O."/>
            <person name="Hribova E."/>
            <person name="Parker M."/>
            <person name="Nwogha J."/>
            <person name="Shu S."/>
            <person name="Carlson J."/>
            <person name="Kariba R."/>
            <person name="Muthemba S."/>
            <person name="Knop K."/>
            <person name="Barton G.J."/>
            <person name="Sherwood A.V."/>
            <person name="Lopez-Montes A."/>
            <person name="Asiedu R."/>
            <person name="Jamnadass R."/>
            <person name="Muchugi A."/>
            <person name="Goodstein D."/>
            <person name="Egesi C.N."/>
            <person name="Featherston J."/>
            <person name="Asfaw A."/>
            <person name="Simpson G.G."/>
            <person name="Dolezel J."/>
            <person name="Hendre P.S."/>
            <person name="Van Deynze A."/>
            <person name="Kumar P.L."/>
            <person name="Obidiegwu J.E."/>
            <person name="Bhattacharjee R."/>
            <person name="Rokhsar D.S."/>
        </authorList>
    </citation>
    <scope>NUCLEOTIDE SEQUENCE [LARGE SCALE GENOMIC DNA]</scope>
    <source>
        <strain evidence="2">cv. TDa95/00328</strain>
    </source>
</reference>
<gene>
    <name evidence="1" type="ORF">IHE45_20G036400</name>
</gene>
<sequence>MSGTLEQKKSHKGYIKLVRQWSLPSNISTSDDKKKKKIKKKKNENEANYKGAIILKSKGQNASSSGCHPVLKAMQAPNFDKALMKPEFLRYLDYLKEAGTWDPNSSSPIIYFK</sequence>
<organism evidence="1 2">
    <name type="scientific">Dioscorea alata</name>
    <name type="common">Purple yam</name>
    <dbReference type="NCBI Taxonomy" id="55571"/>
    <lineage>
        <taxon>Eukaryota</taxon>
        <taxon>Viridiplantae</taxon>
        <taxon>Streptophyta</taxon>
        <taxon>Embryophyta</taxon>
        <taxon>Tracheophyta</taxon>
        <taxon>Spermatophyta</taxon>
        <taxon>Magnoliopsida</taxon>
        <taxon>Liliopsida</taxon>
        <taxon>Dioscoreales</taxon>
        <taxon>Dioscoreaceae</taxon>
        <taxon>Dioscorea</taxon>
    </lineage>
</organism>
<dbReference type="Proteomes" id="UP000827976">
    <property type="component" value="Chromosome 20"/>
</dbReference>
<comment type="caution">
    <text evidence="1">The sequence shown here is derived from an EMBL/GenBank/DDBJ whole genome shotgun (WGS) entry which is preliminary data.</text>
</comment>
<evidence type="ECO:0000313" key="2">
    <source>
        <dbReference type="Proteomes" id="UP000827976"/>
    </source>
</evidence>
<dbReference type="EMBL" id="CM037030">
    <property type="protein sequence ID" value="KAH7651115.1"/>
    <property type="molecule type" value="Genomic_DNA"/>
</dbReference>
<protein>
    <submittedName>
        <fullName evidence="1">Uncharacterized protein</fullName>
    </submittedName>
</protein>
<keyword evidence="2" id="KW-1185">Reference proteome</keyword>
<evidence type="ECO:0000313" key="1">
    <source>
        <dbReference type="EMBL" id="KAH7651115.1"/>
    </source>
</evidence>